<keyword evidence="2" id="KW-0812">Transmembrane</keyword>
<dbReference type="EMBL" id="CP059734">
    <property type="protein sequence ID" value="WDE08707.1"/>
    <property type="molecule type" value="Genomic_DNA"/>
</dbReference>
<keyword evidence="2" id="KW-1133">Transmembrane helix</keyword>
<dbReference type="Proteomes" id="UP000032352">
    <property type="component" value="Chromosome pTvir"/>
</dbReference>
<feature type="transmembrane region" description="Helical" evidence="2">
    <location>
        <begin position="12"/>
        <end position="30"/>
    </location>
</feature>
<reference evidence="3 4" key="1">
    <citation type="journal article" date="2015" name="Genome Announc.">
        <title>Draft Genome Sequences of Marine Isolates of Thalassomonas viridans and Thalassomonas actiniarum.</title>
        <authorList>
            <person name="Olonade I."/>
            <person name="van Zyl L.J."/>
            <person name="Trindade M."/>
        </authorList>
    </citation>
    <scope>NUCLEOTIDE SEQUENCE [LARGE SCALE GENOMIC DNA]</scope>
    <source>
        <strain evidence="3 4">XOM25</strain>
    </source>
</reference>
<protein>
    <submittedName>
        <fullName evidence="3">Uncharacterized protein</fullName>
    </submittedName>
</protein>
<evidence type="ECO:0000256" key="2">
    <source>
        <dbReference type="SAM" id="Phobius"/>
    </source>
</evidence>
<evidence type="ECO:0000313" key="4">
    <source>
        <dbReference type="Proteomes" id="UP000032352"/>
    </source>
</evidence>
<sequence length="93" mass="10875">MSFYGLTLLINLGFYFVLILFAFLMVRGMYRLVIWSKRMPKGAFLFLAVFPVLSVFPIPAQEIKKLEKIKQEQLREEDESGEPKEENQDKVSL</sequence>
<organism evidence="3 4">
    <name type="scientific">Thalassomonas viridans</name>
    <dbReference type="NCBI Taxonomy" id="137584"/>
    <lineage>
        <taxon>Bacteria</taxon>
        <taxon>Pseudomonadati</taxon>
        <taxon>Pseudomonadota</taxon>
        <taxon>Gammaproteobacteria</taxon>
        <taxon>Alteromonadales</taxon>
        <taxon>Colwelliaceae</taxon>
        <taxon>Thalassomonas</taxon>
    </lineage>
</organism>
<evidence type="ECO:0000256" key="1">
    <source>
        <dbReference type="SAM" id="MobiDB-lite"/>
    </source>
</evidence>
<evidence type="ECO:0000313" key="3">
    <source>
        <dbReference type="EMBL" id="WDE08707.1"/>
    </source>
</evidence>
<keyword evidence="4" id="KW-1185">Reference proteome</keyword>
<name>A0AAE9Z9G0_9GAMM</name>
<proteinExistence type="predicted"/>
<accession>A0AAE9Z9G0</accession>
<feature type="compositionally biased region" description="Basic and acidic residues" evidence="1">
    <location>
        <begin position="81"/>
        <end position="93"/>
    </location>
</feature>
<gene>
    <name evidence="3" type="ORF">SG34_032905</name>
</gene>
<feature type="region of interest" description="Disordered" evidence="1">
    <location>
        <begin position="73"/>
        <end position="93"/>
    </location>
</feature>
<dbReference type="KEGG" id="tvd:SG34_032905"/>
<dbReference type="RefSeq" id="WP_053047552.1">
    <property type="nucleotide sequence ID" value="NZ_CP059734.1"/>
</dbReference>
<dbReference type="AlphaFoldDB" id="A0AAE9Z9G0"/>
<feature type="transmembrane region" description="Helical" evidence="2">
    <location>
        <begin position="42"/>
        <end position="60"/>
    </location>
</feature>
<keyword evidence="2" id="KW-0472">Membrane</keyword>
<reference evidence="3 4" key="2">
    <citation type="journal article" date="2022" name="Mar. Drugs">
        <title>Bioassay-Guided Fractionation Leads to the Detection of Cholic Acid Generated by the Rare Thalassomonas sp.</title>
        <authorList>
            <person name="Pheiffer F."/>
            <person name="Schneider Y.K."/>
            <person name="Hansen E.H."/>
            <person name="Andersen J.H."/>
            <person name="Isaksson J."/>
            <person name="Busche T."/>
            <person name="R C."/>
            <person name="Kalinowski J."/>
            <person name="Zyl L.V."/>
            <person name="Trindade M."/>
        </authorList>
    </citation>
    <scope>NUCLEOTIDE SEQUENCE [LARGE SCALE GENOMIC DNA]</scope>
    <source>
        <strain evidence="3 4">XOM25</strain>
    </source>
</reference>